<keyword evidence="2" id="KW-1133">Transmembrane helix</keyword>
<proteinExistence type="predicted"/>
<protein>
    <submittedName>
        <fullName evidence="3">Uncharacterized protein</fullName>
    </submittedName>
</protein>
<accession>A0AA36FVD6</accession>
<keyword evidence="2" id="KW-0812">Transmembrane</keyword>
<gene>
    <name evidence="3" type="ORF">MSPICULIGERA_LOCUS7131</name>
</gene>
<organism evidence="3 4">
    <name type="scientific">Mesorhabditis spiculigera</name>
    <dbReference type="NCBI Taxonomy" id="96644"/>
    <lineage>
        <taxon>Eukaryota</taxon>
        <taxon>Metazoa</taxon>
        <taxon>Ecdysozoa</taxon>
        <taxon>Nematoda</taxon>
        <taxon>Chromadorea</taxon>
        <taxon>Rhabditida</taxon>
        <taxon>Rhabditina</taxon>
        <taxon>Rhabditomorpha</taxon>
        <taxon>Rhabditoidea</taxon>
        <taxon>Rhabditidae</taxon>
        <taxon>Mesorhabditinae</taxon>
        <taxon>Mesorhabditis</taxon>
    </lineage>
</organism>
<feature type="transmembrane region" description="Helical" evidence="2">
    <location>
        <begin position="68"/>
        <end position="91"/>
    </location>
</feature>
<dbReference type="EMBL" id="CATQJA010001779">
    <property type="protein sequence ID" value="CAJ0568615.1"/>
    <property type="molecule type" value="Genomic_DNA"/>
</dbReference>
<sequence>MRDLDEEHSIYNQHEENYQELRLRIDRSYDEMRRLILLAAVFFLIGILVLMARLQVAAEDIFRWAPVIWLLGVVVAGTMINLFLQCAKMIAKKRKERRRRRASMDSSQFSSLFANIPNSFPCLAPPPHHGCCRDPGRRLARDAMGSKESLPTYADLLRTAASVESLPPSYEAATLAGSRPLMQQRCPVHGRRRGSALGLPLQTPRTETMVNEVK</sequence>
<feature type="non-terminal residue" evidence="3">
    <location>
        <position position="214"/>
    </location>
</feature>
<reference evidence="3" key="1">
    <citation type="submission" date="2023-06" db="EMBL/GenBank/DDBJ databases">
        <authorList>
            <person name="Delattre M."/>
        </authorList>
    </citation>
    <scope>NUCLEOTIDE SEQUENCE</scope>
    <source>
        <strain evidence="3">AF72</strain>
    </source>
</reference>
<keyword evidence="4" id="KW-1185">Reference proteome</keyword>
<evidence type="ECO:0000313" key="4">
    <source>
        <dbReference type="Proteomes" id="UP001177023"/>
    </source>
</evidence>
<evidence type="ECO:0000313" key="3">
    <source>
        <dbReference type="EMBL" id="CAJ0568615.1"/>
    </source>
</evidence>
<evidence type="ECO:0000256" key="2">
    <source>
        <dbReference type="SAM" id="Phobius"/>
    </source>
</evidence>
<comment type="caution">
    <text evidence="3">The sequence shown here is derived from an EMBL/GenBank/DDBJ whole genome shotgun (WGS) entry which is preliminary data.</text>
</comment>
<keyword evidence="1" id="KW-0175">Coiled coil</keyword>
<dbReference type="Proteomes" id="UP001177023">
    <property type="component" value="Unassembled WGS sequence"/>
</dbReference>
<feature type="coiled-coil region" evidence="1">
    <location>
        <begin position="4"/>
        <end position="31"/>
    </location>
</feature>
<dbReference type="AlphaFoldDB" id="A0AA36FVD6"/>
<keyword evidence="2" id="KW-0472">Membrane</keyword>
<name>A0AA36FVD6_9BILA</name>
<evidence type="ECO:0000256" key="1">
    <source>
        <dbReference type="SAM" id="Coils"/>
    </source>
</evidence>
<feature type="transmembrane region" description="Helical" evidence="2">
    <location>
        <begin position="35"/>
        <end position="56"/>
    </location>
</feature>